<feature type="transmembrane region" description="Helical" evidence="1">
    <location>
        <begin position="65"/>
        <end position="85"/>
    </location>
</feature>
<dbReference type="WBParaSite" id="Pan_g9575.t1">
    <property type="protein sequence ID" value="Pan_g9575.t1"/>
    <property type="gene ID" value="Pan_g9575"/>
</dbReference>
<feature type="transmembrane region" description="Helical" evidence="1">
    <location>
        <begin position="97"/>
        <end position="114"/>
    </location>
</feature>
<keyword evidence="1" id="KW-1133">Transmembrane helix</keyword>
<keyword evidence="2" id="KW-1185">Reference proteome</keyword>
<accession>A0A7E4WCJ3</accession>
<organism evidence="2 3">
    <name type="scientific">Panagrellus redivivus</name>
    <name type="common">Microworm</name>
    <dbReference type="NCBI Taxonomy" id="6233"/>
    <lineage>
        <taxon>Eukaryota</taxon>
        <taxon>Metazoa</taxon>
        <taxon>Ecdysozoa</taxon>
        <taxon>Nematoda</taxon>
        <taxon>Chromadorea</taxon>
        <taxon>Rhabditida</taxon>
        <taxon>Tylenchina</taxon>
        <taxon>Panagrolaimomorpha</taxon>
        <taxon>Panagrolaimoidea</taxon>
        <taxon>Panagrolaimidae</taxon>
        <taxon>Panagrellus</taxon>
    </lineage>
</organism>
<evidence type="ECO:0000313" key="2">
    <source>
        <dbReference type="Proteomes" id="UP000492821"/>
    </source>
</evidence>
<evidence type="ECO:0000313" key="3">
    <source>
        <dbReference type="WBParaSite" id="Pan_g9575.t1"/>
    </source>
</evidence>
<dbReference type="Proteomes" id="UP000492821">
    <property type="component" value="Unassembled WGS sequence"/>
</dbReference>
<feature type="transmembrane region" description="Helical" evidence="1">
    <location>
        <begin position="31"/>
        <end position="53"/>
    </location>
</feature>
<keyword evidence="1" id="KW-0472">Membrane</keyword>
<keyword evidence="1" id="KW-0812">Transmembrane</keyword>
<feature type="transmembrane region" description="Helical" evidence="1">
    <location>
        <begin position="120"/>
        <end position="139"/>
    </location>
</feature>
<protein>
    <submittedName>
        <fullName evidence="3">Solute carrier family 40 protein</fullName>
    </submittedName>
</protein>
<evidence type="ECO:0000256" key="1">
    <source>
        <dbReference type="SAM" id="Phobius"/>
    </source>
</evidence>
<proteinExistence type="predicted"/>
<sequence>MGRVNHNLLKLNPRKPVKLNAMVFTPKEQHFAALSFLHFVIAIGYIIGTYYLLESTVTGAFHASVYTIVAILHAGVAIHGCATATKYWDLLTRERHSAIASVNLFSLAIKLMLAVASANWVVFATVSAVAAFNVLAICVEAKYLRTGVNPDHVEGHVNQTIYEWMRQWIINTWNDGVETVTQFMGYVGFDFL</sequence>
<dbReference type="AlphaFoldDB" id="A0A7E4WCJ3"/>
<reference evidence="3" key="2">
    <citation type="submission" date="2020-10" db="UniProtKB">
        <authorList>
            <consortium name="WormBaseParasite"/>
        </authorList>
    </citation>
    <scope>IDENTIFICATION</scope>
</reference>
<name>A0A7E4WCJ3_PANRE</name>
<reference evidence="2" key="1">
    <citation type="journal article" date="2013" name="Genetics">
        <title>The draft genome and transcriptome of Panagrellus redivivus are shaped by the harsh demands of a free-living lifestyle.</title>
        <authorList>
            <person name="Srinivasan J."/>
            <person name="Dillman A.R."/>
            <person name="Macchietto M.G."/>
            <person name="Heikkinen L."/>
            <person name="Lakso M."/>
            <person name="Fracchia K.M."/>
            <person name="Antoshechkin I."/>
            <person name="Mortazavi A."/>
            <person name="Wong G."/>
            <person name="Sternberg P.W."/>
        </authorList>
    </citation>
    <scope>NUCLEOTIDE SEQUENCE [LARGE SCALE GENOMIC DNA]</scope>
    <source>
        <strain evidence="2">MT8872</strain>
    </source>
</reference>